<evidence type="ECO:0000313" key="3">
    <source>
        <dbReference type="Proteomes" id="UP000676776"/>
    </source>
</evidence>
<protein>
    <submittedName>
        <fullName evidence="2">Uncharacterized protein</fullName>
    </submittedName>
</protein>
<sequence>MKTIIITFLLCIGFGLNAQVGINTDTPLSTLDINGNLSLMVVNYAGGPGGAATPIDEGIYLNLTPTAFNVEFLLPNAMAVPGRIYILRNISDTENALIYSNGGQFFPGDSRVATAAPITMTSDTAGDGGDITKTLIFVSDGTNWTYGHLGF</sequence>
<evidence type="ECO:0000256" key="1">
    <source>
        <dbReference type="SAM" id="SignalP"/>
    </source>
</evidence>
<evidence type="ECO:0000313" key="2">
    <source>
        <dbReference type="EMBL" id="MBO3115664.1"/>
    </source>
</evidence>
<keyword evidence="1" id="KW-0732">Signal</keyword>
<proteinExistence type="predicted"/>
<dbReference type="EMBL" id="JAGEVF010000002">
    <property type="protein sequence ID" value="MBO3115664.1"/>
    <property type="molecule type" value="Genomic_DNA"/>
</dbReference>
<name>A0ABS3SYX4_9FLAO</name>
<comment type="caution">
    <text evidence="2">The sequence shown here is derived from an EMBL/GenBank/DDBJ whole genome shotgun (WGS) entry which is preliminary data.</text>
</comment>
<dbReference type="RefSeq" id="WP_208152442.1">
    <property type="nucleotide sequence ID" value="NZ_JAGEVF010000002.1"/>
</dbReference>
<accession>A0ABS3SYX4</accession>
<keyword evidence="3" id="KW-1185">Reference proteome</keyword>
<feature type="signal peptide" evidence="1">
    <location>
        <begin position="1"/>
        <end position="18"/>
    </location>
</feature>
<reference evidence="2 3" key="1">
    <citation type="submission" date="2021-03" db="EMBL/GenBank/DDBJ databases">
        <title>Winogradskyella sp. nov., isolated from costal sediment.</title>
        <authorList>
            <person name="Gao C."/>
        </authorList>
    </citation>
    <scope>NUCLEOTIDE SEQUENCE [LARGE SCALE GENOMIC DNA]</scope>
    <source>
        <strain evidence="2 3">DF17</strain>
    </source>
</reference>
<organism evidence="2 3">
    <name type="scientific">Winogradskyella pelagia</name>
    <dbReference type="NCBI Taxonomy" id="2819984"/>
    <lineage>
        <taxon>Bacteria</taxon>
        <taxon>Pseudomonadati</taxon>
        <taxon>Bacteroidota</taxon>
        <taxon>Flavobacteriia</taxon>
        <taxon>Flavobacteriales</taxon>
        <taxon>Flavobacteriaceae</taxon>
        <taxon>Winogradskyella</taxon>
    </lineage>
</organism>
<dbReference type="Proteomes" id="UP000676776">
    <property type="component" value="Unassembled WGS sequence"/>
</dbReference>
<feature type="chain" id="PRO_5046267265" evidence="1">
    <location>
        <begin position="19"/>
        <end position="151"/>
    </location>
</feature>
<gene>
    <name evidence="2" type="ORF">J4050_02840</name>
</gene>